<evidence type="ECO:0000313" key="10">
    <source>
        <dbReference type="Proteomes" id="UP001396898"/>
    </source>
</evidence>
<evidence type="ECO:0000256" key="1">
    <source>
        <dbReference type="ARBA" id="ARBA00001971"/>
    </source>
</evidence>
<reference evidence="9 10" key="1">
    <citation type="submission" date="2023-01" db="EMBL/GenBank/DDBJ databases">
        <title>Analysis of 21 Apiospora genomes using comparative genomics revels a genus with tremendous synthesis potential of carbohydrate active enzymes and secondary metabolites.</title>
        <authorList>
            <person name="Sorensen T."/>
        </authorList>
    </citation>
    <scope>NUCLEOTIDE SEQUENCE [LARGE SCALE GENOMIC DNA]</scope>
    <source>
        <strain evidence="9 10">CBS 20057</strain>
    </source>
</reference>
<keyword evidence="6 8" id="KW-0408">Iron</keyword>
<dbReference type="CDD" id="cd11058">
    <property type="entry name" value="CYP60B-like"/>
    <property type="match status" value="1"/>
</dbReference>
<comment type="caution">
    <text evidence="9">The sequence shown here is derived from an EMBL/GenBank/DDBJ whole genome shotgun (WGS) entry which is preliminary data.</text>
</comment>
<dbReference type="SUPFAM" id="SSF48264">
    <property type="entry name" value="Cytochrome P450"/>
    <property type="match status" value="1"/>
</dbReference>
<dbReference type="PRINTS" id="PR00463">
    <property type="entry name" value="EP450I"/>
</dbReference>
<dbReference type="PROSITE" id="PS00086">
    <property type="entry name" value="CYTOCHROME_P450"/>
    <property type="match status" value="1"/>
</dbReference>
<keyword evidence="3 8" id="KW-0349">Heme</keyword>
<gene>
    <name evidence="9" type="ORF">PG991_014751</name>
</gene>
<dbReference type="InterPro" id="IPR001128">
    <property type="entry name" value="Cyt_P450"/>
</dbReference>
<evidence type="ECO:0000256" key="6">
    <source>
        <dbReference type="ARBA" id="ARBA00023004"/>
    </source>
</evidence>
<dbReference type="InterPro" id="IPR050121">
    <property type="entry name" value="Cytochrome_P450_monoxygenase"/>
</dbReference>
<comment type="similarity">
    <text evidence="2 8">Belongs to the cytochrome P450 family.</text>
</comment>
<dbReference type="PANTHER" id="PTHR24305">
    <property type="entry name" value="CYTOCHROME P450"/>
    <property type="match status" value="1"/>
</dbReference>
<sequence>MGGRFPRLKLTERAFCCHPQTVAVVIGYCIYNLYFHPLRRYPGPKLWAMTRIPYTLNFHSGKGIFRIRELHQQYGPFVRLSPDSVSCSHPDAIHQLQGHRKGGKPENPKDDHVILQFKDDIVGVKSREEHSRLRRVMSHGFSAQAMLEQQPLIKRYVDLLLQRLHERGDGGRTPLDVCKWYNWTTFDIIGDLAFGESFDNLETGNYHPWVSIIFESLVVMSKVTTLHRFEFIGKLLPGLLIPRAMNKKMQEHNELSAMKVDKRLSSTEDRDRPDLIGKMVAGSEKHGNPLTRHELVHNAAVLITAGSETTAGLLCGATWLLAKHPHILSKLQNEIRSSFASEDEIDLISTQNLKYLQACLDESLRYFPPAVGNLPRVIAPGGDFIIDRHVPEGTVLEVWQWVINHNPAYFHKPDEFHPERWLGDEEFKNDQLQGVNPFSVGPRNCIGKNLANSEMRLIIARIVWNFDFHLAPGSEDWYDQCLAYAVWQKPALNVCFVPREIKA</sequence>
<dbReference type="InterPro" id="IPR036396">
    <property type="entry name" value="Cyt_P450_sf"/>
</dbReference>
<dbReference type="Proteomes" id="UP001396898">
    <property type="component" value="Unassembled WGS sequence"/>
</dbReference>
<protein>
    <recommendedName>
        <fullName evidence="11">Isotrichodermin C-15 hydroxylase</fullName>
    </recommendedName>
</protein>
<dbReference type="Gene3D" id="1.10.630.10">
    <property type="entry name" value="Cytochrome P450"/>
    <property type="match status" value="1"/>
</dbReference>
<keyword evidence="4 8" id="KW-0479">Metal-binding</keyword>
<evidence type="ECO:0000256" key="3">
    <source>
        <dbReference type="ARBA" id="ARBA00022617"/>
    </source>
</evidence>
<keyword evidence="5 8" id="KW-0560">Oxidoreductase</keyword>
<organism evidence="9 10">
    <name type="scientific">Apiospora marii</name>
    <dbReference type="NCBI Taxonomy" id="335849"/>
    <lineage>
        <taxon>Eukaryota</taxon>
        <taxon>Fungi</taxon>
        <taxon>Dikarya</taxon>
        <taxon>Ascomycota</taxon>
        <taxon>Pezizomycotina</taxon>
        <taxon>Sordariomycetes</taxon>
        <taxon>Xylariomycetidae</taxon>
        <taxon>Amphisphaeriales</taxon>
        <taxon>Apiosporaceae</taxon>
        <taxon>Apiospora</taxon>
    </lineage>
</organism>
<dbReference type="InterPro" id="IPR002401">
    <property type="entry name" value="Cyt_P450_E_grp-I"/>
</dbReference>
<evidence type="ECO:0000256" key="8">
    <source>
        <dbReference type="RuleBase" id="RU000461"/>
    </source>
</evidence>
<name>A0ABR1R4F0_9PEZI</name>
<dbReference type="EMBL" id="JAQQWI010000019">
    <property type="protein sequence ID" value="KAK7999076.1"/>
    <property type="molecule type" value="Genomic_DNA"/>
</dbReference>
<evidence type="ECO:0000256" key="2">
    <source>
        <dbReference type="ARBA" id="ARBA00010617"/>
    </source>
</evidence>
<evidence type="ECO:0000313" key="9">
    <source>
        <dbReference type="EMBL" id="KAK7999076.1"/>
    </source>
</evidence>
<evidence type="ECO:0000256" key="7">
    <source>
        <dbReference type="ARBA" id="ARBA00023033"/>
    </source>
</evidence>
<dbReference type="PRINTS" id="PR00385">
    <property type="entry name" value="P450"/>
</dbReference>
<dbReference type="PANTHER" id="PTHR24305:SF230">
    <property type="entry name" value="P450, PUTATIVE (EUROFUNG)-RELATED"/>
    <property type="match status" value="1"/>
</dbReference>
<proteinExistence type="inferred from homology"/>
<dbReference type="Pfam" id="PF00067">
    <property type="entry name" value="p450"/>
    <property type="match status" value="1"/>
</dbReference>
<keyword evidence="10" id="KW-1185">Reference proteome</keyword>
<keyword evidence="7 8" id="KW-0503">Monooxygenase</keyword>
<evidence type="ECO:0000256" key="4">
    <source>
        <dbReference type="ARBA" id="ARBA00022723"/>
    </source>
</evidence>
<evidence type="ECO:0008006" key="11">
    <source>
        <dbReference type="Google" id="ProtNLM"/>
    </source>
</evidence>
<dbReference type="InterPro" id="IPR017972">
    <property type="entry name" value="Cyt_P450_CS"/>
</dbReference>
<accession>A0ABR1R4F0</accession>
<evidence type="ECO:0000256" key="5">
    <source>
        <dbReference type="ARBA" id="ARBA00023002"/>
    </source>
</evidence>
<comment type="cofactor">
    <cofactor evidence="1">
        <name>heme</name>
        <dbReference type="ChEBI" id="CHEBI:30413"/>
    </cofactor>
</comment>